<evidence type="ECO:0000313" key="1">
    <source>
        <dbReference type="EMBL" id="GFR31785.1"/>
    </source>
</evidence>
<sequence>MVLKTRKAVKSVIRMDEMAVIAVTRITMKNTGFRPILKRRKYAYPVLNLLYTGKYSSKTEFLTKVMRNGPSTKTKEWTSSHAYSRLRCCICFVFHSSEDMRSEPKAINKERHELILLNTLKT</sequence>
<name>A0A8X6JDY6_TRICU</name>
<reference evidence="1" key="1">
    <citation type="submission" date="2020-07" db="EMBL/GenBank/DDBJ databases">
        <title>Multicomponent nature underlies the extraordinary mechanical properties of spider dragline silk.</title>
        <authorList>
            <person name="Kono N."/>
            <person name="Nakamura H."/>
            <person name="Mori M."/>
            <person name="Yoshida Y."/>
            <person name="Ohtoshi R."/>
            <person name="Malay A.D."/>
            <person name="Moran D.A.P."/>
            <person name="Tomita M."/>
            <person name="Numata K."/>
            <person name="Arakawa K."/>
        </authorList>
    </citation>
    <scope>NUCLEOTIDE SEQUENCE</scope>
</reference>
<comment type="caution">
    <text evidence="1">The sequence shown here is derived from an EMBL/GenBank/DDBJ whole genome shotgun (WGS) entry which is preliminary data.</text>
</comment>
<protein>
    <submittedName>
        <fullName evidence="1">Uncharacterized protein</fullName>
    </submittedName>
</protein>
<organism evidence="1 2">
    <name type="scientific">Trichonephila clavata</name>
    <name type="common">Joro spider</name>
    <name type="synonym">Nephila clavata</name>
    <dbReference type="NCBI Taxonomy" id="2740835"/>
    <lineage>
        <taxon>Eukaryota</taxon>
        <taxon>Metazoa</taxon>
        <taxon>Ecdysozoa</taxon>
        <taxon>Arthropoda</taxon>
        <taxon>Chelicerata</taxon>
        <taxon>Arachnida</taxon>
        <taxon>Araneae</taxon>
        <taxon>Araneomorphae</taxon>
        <taxon>Entelegynae</taxon>
        <taxon>Araneoidea</taxon>
        <taxon>Nephilidae</taxon>
        <taxon>Trichonephila</taxon>
    </lineage>
</organism>
<dbReference type="Proteomes" id="UP000887116">
    <property type="component" value="Unassembled WGS sequence"/>
</dbReference>
<evidence type="ECO:0000313" key="2">
    <source>
        <dbReference type="Proteomes" id="UP000887116"/>
    </source>
</evidence>
<keyword evidence="2" id="KW-1185">Reference proteome</keyword>
<dbReference type="AlphaFoldDB" id="A0A8X6JDY6"/>
<gene>
    <name evidence="1" type="ORF">TNCT_78921</name>
</gene>
<accession>A0A8X6JDY6</accession>
<dbReference type="EMBL" id="BMAO01009587">
    <property type="protein sequence ID" value="GFR31785.1"/>
    <property type="molecule type" value="Genomic_DNA"/>
</dbReference>
<proteinExistence type="predicted"/>